<name>A0A2G9RA07_AQUCT</name>
<reference evidence="3" key="1">
    <citation type="journal article" date="2017" name="Nat. Commun.">
        <title>The North American bullfrog draft genome provides insight into hormonal regulation of long noncoding RNA.</title>
        <authorList>
            <person name="Hammond S.A."/>
            <person name="Warren R.L."/>
            <person name="Vandervalk B.P."/>
            <person name="Kucuk E."/>
            <person name="Khan H."/>
            <person name="Gibb E.A."/>
            <person name="Pandoh P."/>
            <person name="Kirk H."/>
            <person name="Zhao Y."/>
            <person name="Jones M."/>
            <person name="Mungall A.J."/>
            <person name="Coope R."/>
            <person name="Pleasance S."/>
            <person name="Moore R.A."/>
            <person name="Holt R.A."/>
            <person name="Round J.M."/>
            <person name="Ohora S."/>
            <person name="Walle B.V."/>
            <person name="Veldhoen N."/>
            <person name="Helbing C.C."/>
            <person name="Birol I."/>
        </authorList>
    </citation>
    <scope>NUCLEOTIDE SEQUENCE [LARGE SCALE GENOMIC DNA]</scope>
</reference>
<accession>A0A2G9RA07</accession>
<dbReference type="AlphaFoldDB" id="A0A2G9RA07"/>
<feature type="transmembrane region" description="Helical" evidence="1">
    <location>
        <begin position="12"/>
        <end position="31"/>
    </location>
</feature>
<keyword evidence="3" id="KW-1185">Reference proteome</keyword>
<proteinExistence type="predicted"/>
<protein>
    <submittedName>
        <fullName evidence="2">Uncharacterized protein</fullName>
    </submittedName>
</protein>
<evidence type="ECO:0000256" key="1">
    <source>
        <dbReference type="SAM" id="Phobius"/>
    </source>
</evidence>
<sequence length="35" mass="4063">MGFSLSLTLNLWFYSLVSMNCFVCLVHVWSIRTPP</sequence>
<keyword evidence="1" id="KW-1133">Transmembrane helix</keyword>
<organism evidence="2 3">
    <name type="scientific">Aquarana catesbeiana</name>
    <name type="common">American bullfrog</name>
    <name type="synonym">Rana catesbeiana</name>
    <dbReference type="NCBI Taxonomy" id="8400"/>
    <lineage>
        <taxon>Eukaryota</taxon>
        <taxon>Metazoa</taxon>
        <taxon>Chordata</taxon>
        <taxon>Craniata</taxon>
        <taxon>Vertebrata</taxon>
        <taxon>Euteleostomi</taxon>
        <taxon>Amphibia</taxon>
        <taxon>Batrachia</taxon>
        <taxon>Anura</taxon>
        <taxon>Neobatrachia</taxon>
        <taxon>Ranoidea</taxon>
        <taxon>Ranidae</taxon>
        <taxon>Aquarana</taxon>
    </lineage>
</organism>
<keyword evidence="1" id="KW-0812">Transmembrane</keyword>
<gene>
    <name evidence="2" type="ORF">AB205_0054900</name>
</gene>
<evidence type="ECO:0000313" key="3">
    <source>
        <dbReference type="Proteomes" id="UP000228934"/>
    </source>
</evidence>
<evidence type="ECO:0000313" key="2">
    <source>
        <dbReference type="EMBL" id="PIO24679.1"/>
    </source>
</evidence>
<keyword evidence="1" id="KW-0472">Membrane</keyword>
<dbReference type="Proteomes" id="UP000228934">
    <property type="component" value="Unassembled WGS sequence"/>
</dbReference>
<dbReference type="EMBL" id="KV957276">
    <property type="protein sequence ID" value="PIO24679.1"/>
    <property type="molecule type" value="Genomic_DNA"/>
</dbReference>